<dbReference type="Proteomes" id="UP000600918">
    <property type="component" value="Unassembled WGS sequence"/>
</dbReference>
<protein>
    <submittedName>
        <fullName evidence="2">Uncharacterized protein</fullName>
    </submittedName>
</protein>
<comment type="caution">
    <text evidence="2">The sequence shown here is derived from an EMBL/GenBank/DDBJ whole genome shotgun (WGS) entry which is preliminary data.</text>
</comment>
<organism evidence="2 3">
    <name type="scientific">Vespula pensylvanica</name>
    <name type="common">Western yellow jacket</name>
    <name type="synonym">Wasp</name>
    <dbReference type="NCBI Taxonomy" id="30213"/>
    <lineage>
        <taxon>Eukaryota</taxon>
        <taxon>Metazoa</taxon>
        <taxon>Ecdysozoa</taxon>
        <taxon>Arthropoda</taxon>
        <taxon>Hexapoda</taxon>
        <taxon>Insecta</taxon>
        <taxon>Pterygota</taxon>
        <taxon>Neoptera</taxon>
        <taxon>Endopterygota</taxon>
        <taxon>Hymenoptera</taxon>
        <taxon>Apocrita</taxon>
        <taxon>Aculeata</taxon>
        <taxon>Vespoidea</taxon>
        <taxon>Vespidae</taxon>
        <taxon>Vespinae</taxon>
        <taxon>Vespula</taxon>
    </lineage>
</organism>
<evidence type="ECO:0000256" key="1">
    <source>
        <dbReference type="SAM" id="MobiDB-lite"/>
    </source>
</evidence>
<evidence type="ECO:0000313" key="2">
    <source>
        <dbReference type="EMBL" id="KAF7437705.1"/>
    </source>
</evidence>
<evidence type="ECO:0000313" key="3">
    <source>
        <dbReference type="Proteomes" id="UP000600918"/>
    </source>
</evidence>
<keyword evidence="3" id="KW-1185">Reference proteome</keyword>
<feature type="region of interest" description="Disordered" evidence="1">
    <location>
        <begin position="17"/>
        <end position="61"/>
    </location>
</feature>
<dbReference type="EMBL" id="JACSDY010000001">
    <property type="protein sequence ID" value="KAF7437705.1"/>
    <property type="molecule type" value="Genomic_DNA"/>
</dbReference>
<name>A0A834UFT0_VESPE</name>
<sequence>MLILHGNLSKAVENFTRRKGEPAAPMPYNLVHSQNSGNSKDPLRSLHSPPTAVPQSACSSN</sequence>
<accession>A0A834UFT0</accession>
<reference evidence="2" key="1">
    <citation type="journal article" date="2020" name="G3 (Bethesda)">
        <title>High-Quality Assemblies for Three Invasive Social Wasps from the &lt;i&gt;Vespula&lt;/i&gt; Genus.</title>
        <authorList>
            <person name="Harrop T.W.R."/>
            <person name="Guhlin J."/>
            <person name="McLaughlin G.M."/>
            <person name="Permina E."/>
            <person name="Stockwell P."/>
            <person name="Gilligan J."/>
            <person name="Le Lec M.F."/>
            <person name="Gruber M.A.M."/>
            <person name="Quinn O."/>
            <person name="Lovegrove M."/>
            <person name="Duncan E.J."/>
            <person name="Remnant E.J."/>
            <person name="Van Eeckhoven J."/>
            <person name="Graham B."/>
            <person name="Knapp R.A."/>
            <person name="Langford K.W."/>
            <person name="Kronenberg Z."/>
            <person name="Press M.O."/>
            <person name="Eacker S.M."/>
            <person name="Wilson-Rankin E.E."/>
            <person name="Purcell J."/>
            <person name="Lester P.J."/>
            <person name="Dearden P.K."/>
        </authorList>
    </citation>
    <scope>NUCLEOTIDE SEQUENCE</scope>
    <source>
        <strain evidence="2">Volc-1</strain>
    </source>
</reference>
<gene>
    <name evidence="2" type="ORF">H0235_000096</name>
</gene>
<proteinExistence type="predicted"/>
<dbReference type="AlphaFoldDB" id="A0A834UFT0"/>